<sequence length="1640" mass="179500">MGLAGEHQTTLLVSSKRSYMGCMLAWCSKSLESTIVADATSTGGRPSAWLASFFPARIEIITCEKMPFREKLKSLIHRHDDETTPPSSPRQSRYEVAPQEASPQASPRQGQRPVSGSDQPSQPSSARSRSKLRRSFDRKSAPAADDSPRKSLDGSKRKSLDQRQINAGVAPSVPEVPSTYKDGATARPAVSQDAQTKAAKESARRSSNVINSNHNNAAAQPLSTKSDRYSEDVADWNIMNAEKPSPTHAPAPLNVTKTPVDKSRQSSTSSYSSVPERTQAGVSRKPVGSDNVRGSRDLNVDGRRQSVSSAKQRSRLSMDKSLPAPPHQPALSEDPAFGQFLPRDHNYLVKDAPAAPVLEGVVNLKDTVDTDVTETWAPAVVHEVVQPEVHHIREEVITREIHNHDVFHRILPIIDIEVLPARHFVPTGHGDELMEISADEIPGRTGYNQQWFIAEMMSKLPKDSNFGREPLRFTAREFPGTEGDYKEYVRNGIPTTETTWVHPPTLDDMMYLAGQTEPFYFGSANPADDGLRIRAPNGRVVGSSRYHKVQLERRVQAIEPPTESMRDLSRRGLDRSPAIWTSAWGSRGPTGLGRHEPLGTGAFDGDIKQRLHLHASVVDMARKARQRISYVLPLTNSAGGHRLGVNGLAVDSDNSILYSGGRDGVICAWDLNFEVNHKSDQITAIDAKPPPSPASTLHNQVQAHTHWINDLILAQSNQALVSASSDISVKVWRPAAQDSMPPQTIGLHSDYVKVLAAPSPDASWVASGGLDRRIRLWDLNGAGQTLSIDVSEDESLTGLSQEKASVYALQATHSILASGGPDSNVRIWDPRSGKRITKFVGHTDIVRDILISQDGCTVMSACSDQTVKVWSVTAGRCMNTLTMHDASVWSLWSDHPDLSVFYSSDKSGMVAKTDTRGCGEELEEGMSVAICQEGTAVHKLAVAGDYIWTATPRPTINRWADVNIDDAEIDMPDSFKQKRFSLATARSRIPSPPVNSSSDRLASPPLPTSPTSPPSSAKKPIPLKHVLRLSNAAFFPRPVAREVGPDAEEAEVEHTQPLRHTPDFAIEGQNGLVKHIMLNDRKRVLTQDTAGEVLLWDLLKCVPIKSFGKKHLEDVQPEVTTVETVPNWCSVDTRTGTLAITLEEHTAFDAEMYADELDIEQTIDFKEDQRINLGKWILRYLFANLISEEISRDSQYRRHLLEQAQKQKMERENAPTSIQMPPGMTDGWKVDPSAPLSTNTLRPTNTNTIGFATPGLSIAETASSYVGSPSLTKDSLTSEEDERTQDRSSISGDYFSNSTTANSTNVNSETKLVPQTPTEAVTTPAAEDASTADSNDTPSKFGKRLRMNMSFNMKKLGKAPTNDKDKPAIVEETKEEAEADTQSSSDNSNSRVVDENFLGCIQKIRFAYEDHLQAQVQRAAAVDAAGGALGQAKEVELPTSIVPSLPSETPVLKPPPNTTILIQEERPEAGGVADLFEGKVGSTGELADLIEKVAPMWLGDALLRNQIPLKDLVKISFVLEPYQNVLPSIAADGNNRLNANRMLRARKILGYVAERIEPAQDPATAMPAEDYLELYCNNQLIPPKMTLATIRTHIWRGGGDVLLHYKSNGRRKILHSAETFAAPESNGTEAGSNSPTAPQA</sequence>
<dbReference type="InterPro" id="IPR021772">
    <property type="entry name" value="WDR48/Bun107"/>
</dbReference>
<feature type="region of interest" description="Disordered" evidence="5">
    <location>
        <begin position="1205"/>
        <end position="1248"/>
    </location>
</feature>
<feature type="repeat" description="WD" evidence="4">
    <location>
        <begin position="638"/>
        <end position="672"/>
    </location>
</feature>
<reference evidence="6 7" key="1">
    <citation type="submission" date="2018-10" db="EMBL/GenBank/DDBJ databases">
        <title>Fifty Aureobasidium pullulans genomes reveal a recombining polyextremotolerant generalist.</title>
        <authorList>
            <person name="Gostincar C."/>
            <person name="Turk M."/>
            <person name="Zajc J."/>
            <person name="Gunde-Cimerman N."/>
        </authorList>
    </citation>
    <scope>NUCLEOTIDE SEQUENCE [LARGE SCALE GENOMIC DNA]</scope>
    <source>
        <strain evidence="6 7">EXF-6604</strain>
    </source>
</reference>
<dbReference type="PROSITE" id="PS50294">
    <property type="entry name" value="WD_REPEATS_REGION"/>
    <property type="match status" value="3"/>
</dbReference>
<evidence type="ECO:0000256" key="1">
    <source>
        <dbReference type="ARBA" id="ARBA00006917"/>
    </source>
</evidence>
<gene>
    <name evidence="6" type="ORF">D6D01_07371</name>
</gene>
<proteinExistence type="inferred from homology"/>
<feature type="compositionally biased region" description="Basic and acidic residues" evidence="5">
    <location>
        <begin position="293"/>
        <end position="304"/>
    </location>
</feature>
<dbReference type="InterPro" id="IPR020472">
    <property type="entry name" value="WD40_PAC1"/>
</dbReference>
<protein>
    <submittedName>
        <fullName evidence="6">WD40 repeat-like protein</fullName>
    </submittedName>
</protein>
<feature type="region of interest" description="Disordered" evidence="5">
    <location>
        <begin position="77"/>
        <end position="228"/>
    </location>
</feature>
<dbReference type="GO" id="GO:0043130">
    <property type="term" value="F:ubiquitin binding"/>
    <property type="evidence" value="ECO:0007669"/>
    <property type="project" value="TreeGrafter"/>
</dbReference>
<dbReference type="InterPro" id="IPR036322">
    <property type="entry name" value="WD40_repeat_dom_sf"/>
</dbReference>
<comment type="caution">
    <text evidence="6">The sequence shown here is derived from an EMBL/GenBank/DDBJ whole genome shotgun (WGS) entry which is preliminary data.</text>
</comment>
<evidence type="ECO:0000313" key="6">
    <source>
        <dbReference type="EMBL" id="THY17970.1"/>
    </source>
</evidence>
<feature type="region of interest" description="Disordered" evidence="5">
    <location>
        <begin position="1266"/>
        <end position="1345"/>
    </location>
</feature>
<feature type="compositionally biased region" description="Polar residues" evidence="5">
    <location>
        <begin position="1625"/>
        <end position="1640"/>
    </location>
</feature>
<feature type="repeat" description="WD" evidence="4">
    <location>
        <begin position="839"/>
        <end position="880"/>
    </location>
</feature>
<feature type="repeat" description="WD" evidence="4">
    <location>
        <begin position="701"/>
        <end position="732"/>
    </location>
</feature>
<comment type="similarity">
    <text evidence="1">Belongs to the WD repeat WDR48 family.</text>
</comment>
<feature type="compositionally biased region" description="Low complexity" evidence="5">
    <location>
        <begin position="117"/>
        <end position="127"/>
    </location>
</feature>
<evidence type="ECO:0000256" key="2">
    <source>
        <dbReference type="ARBA" id="ARBA00022574"/>
    </source>
</evidence>
<dbReference type="Pfam" id="PF11816">
    <property type="entry name" value="DUF3337"/>
    <property type="match status" value="1"/>
</dbReference>
<evidence type="ECO:0000256" key="4">
    <source>
        <dbReference type="PROSITE-ProRule" id="PRU00221"/>
    </source>
</evidence>
<dbReference type="InterPro" id="IPR019775">
    <property type="entry name" value="WD40_repeat_CS"/>
</dbReference>
<dbReference type="PANTHER" id="PTHR19862">
    <property type="entry name" value="WD REPEAT-CONTAINING PROTEIN 48"/>
    <property type="match status" value="1"/>
</dbReference>
<feature type="region of interest" description="Disordered" evidence="5">
    <location>
        <begin position="1372"/>
        <end position="1391"/>
    </location>
</feature>
<dbReference type="FunFam" id="2.130.10.10:FF:001614">
    <property type="entry name" value="WD repeat protein"/>
    <property type="match status" value="1"/>
</dbReference>
<feature type="compositionally biased region" description="Polar residues" evidence="5">
    <location>
        <begin position="1235"/>
        <end position="1248"/>
    </location>
</feature>
<accession>A0A4S9KR35</accession>
<evidence type="ECO:0000256" key="5">
    <source>
        <dbReference type="SAM" id="MobiDB-lite"/>
    </source>
</evidence>
<feature type="region of interest" description="Disordered" evidence="5">
    <location>
        <begin position="241"/>
        <end position="337"/>
    </location>
</feature>
<dbReference type="InterPro" id="IPR015943">
    <property type="entry name" value="WD40/YVTN_repeat-like_dom_sf"/>
</dbReference>
<dbReference type="GO" id="GO:0000724">
    <property type="term" value="P:double-strand break repair via homologous recombination"/>
    <property type="evidence" value="ECO:0007669"/>
    <property type="project" value="TreeGrafter"/>
</dbReference>
<dbReference type="Gene3D" id="2.130.10.10">
    <property type="entry name" value="YVTN repeat-like/Quinoprotein amine dehydrogenase"/>
    <property type="match status" value="2"/>
</dbReference>
<dbReference type="CDD" id="cd17041">
    <property type="entry name" value="Ubl_WDR48"/>
    <property type="match status" value="1"/>
</dbReference>
<dbReference type="PANTHER" id="PTHR19862:SF14">
    <property type="entry name" value="WD REPEAT-CONTAINING PROTEIN 48"/>
    <property type="match status" value="1"/>
</dbReference>
<dbReference type="Pfam" id="PF00400">
    <property type="entry name" value="WD40"/>
    <property type="match status" value="5"/>
</dbReference>
<keyword evidence="2 4" id="KW-0853">WD repeat</keyword>
<dbReference type="SMART" id="SM00320">
    <property type="entry name" value="WD40"/>
    <property type="match status" value="7"/>
</dbReference>
<feature type="repeat" description="WD" evidence="4">
    <location>
        <begin position="759"/>
        <end position="787"/>
    </location>
</feature>
<feature type="region of interest" description="Disordered" evidence="5">
    <location>
        <begin position="1619"/>
        <end position="1640"/>
    </location>
</feature>
<dbReference type="PRINTS" id="PR00320">
    <property type="entry name" value="GPROTEINBRPT"/>
</dbReference>
<feature type="compositionally biased region" description="Polar residues" evidence="5">
    <location>
        <begin position="1266"/>
        <end position="1275"/>
    </location>
</feature>
<organism evidence="6 7">
    <name type="scientific">Aureobasidium pullulans</name>
    <name type="common">Black yeast</name>
    <name type="synonym">Pullularia pullulans</name>
    <dbReference type="NCBI Taxonomy" id="5580"/>
    <lineage>
        <taxon>Eukaryota</taxon>
        <taxon>Fungi</taxon>
        <taxon>Dikarya</taxon>
        <taxon>Ascomycota</taxon>
        <taxon>Pezizomycotina</taxon>
        <taxon>Dothideomycetes</taxon>
        <taxon>Dothideomycetidae</taxon>
        <taxon>Dothideales</taxon>
        <taxon>Saccotheciaceae</taxon>
        <taxon>Aureobasidium</taxon>
    </lineage>
</organism>
<feature type="region of interest" description="Disordered" evidence="5">
    <location>
        <begin position="984"/>
        <end position="1020"/>
    </location>
</feature>
<dbReference type="PROSITE" id="PS50082">
    <property type="entry name" value="WD_REPEATS_2"/>
    <property type="match status" value="5"/>
</dbReference>
<evidence type="ECO:0000313" key="7">
    <source>
        <dbReference type="Proteomes" id="UP000306584"/>
    </source>
</evidence>
<feature type="compositionally biased region" description="Polar residues" evidence="5">
    <location>
        <begin position="101"/>
        <end position="116"/>
    </location>
</feature>
<dbReference type="PROSITE" id="PS00678">
    <property type="entry name" value="WD_REPEATS_1"/>
    <property type="match status" value="2"/>
</dbReference>
<feature type="compositionally biased region" description="Pro residues" evidence="5">
    <location>
        <begin position="1004"/>
        <end position="1013"/>
    </location>
</feature>
<feature type="compositionally biased region" description="Basic and acidic residues" evidence="5">
    <location>
        <begin position="134"/>
        <end position="161"/>
    </location>
</feature>
<keyword evidence="3" id="KW-0677">Repeat</keyword>
<dbReference type="SUPFAM" id="SSF50978">
    <property type="entry name" value="WD40 repeat-like"/>
    <property type="match status" value="1"/>
</dbReference>
<dbReference type="InterPro" id="IPR051246">
    <property type="entry name" value="WDR48"/>
</dbReference>
<evidence type="ECO:0000256" key="3">
    <source>
        <dbReference type="ARBA" id="ARBA00022737"/>
    </source>
</evidence>
<name>A0A4S9KR35_AURPU</name>
<feature type="repeat" description="WD" evidence="4">
    <location>
        <begin position="799"/>
        <end position="838"/>
    </location>
</feature>
<dbReference type="EMBL" id="QZBD01000355">
    <property type="protein sequence ID" value="THY17970.1"/>
    <property type="molecule type" value="Genomic_DNA"/>
</dbReference>
<dbReference type="Proteomes" id="UP000306584">
    <property type="component" value="Unassembled WGS sequence"/>
</dbReference>
<dbReference type="InterPro" id="IPR001680">
    <property type="entry name" value="WD40_rpt"/>
</dbReference>
<feature type="compositionally biased region" description="Polar residues" evidence="5">
    <location>
        <begin position="205"/>
        <end position="224"/>
    </location>
</feature>
<dbReference type="CDD" id="cd00200">
    <property type="entry name" value="WD40"/>
    <property type="match status" value="1"/>
</dbReference>
<feature type="compositionally biased region" description="Low complexity" evidence="5">
    <location>
        <begin position="1296"/>
        <end position="1329"/>
    </location>
</feature>